<keyword evidence="4 8" id="KW-0256">Endoplasmic reticulum</keyword>
<keyword evidence="7" id="KW-0697">Rotamase</keyword>
<feature type="compositionally biased region" description="Polar residues" evidence="9">
    <location>
        <begin position="1410"/>
        <end position="1425"/>
    </location>
</feature>
<comment type="subcellular location">
    <subcellularLocation>
        <location evidence="1">Endoplasmic reticulum membrane</location>
        <topology evidence="1">Peripheral membrane protein</topology>
        <orientation evidence="1">Cytoplasmic side</orientation>
    </subcellularLocation>
</comment>
<keyword evidence="12" id="KW-1185">Reference proteome</keyword>
<accession>A0AAD7QSZ4</accession>
<dbReference type="RefSeq" id="XP_056044235.1">
    <property type="nucleotide sequence ID" value="XM_056184079.1"/>
</dbReference>
<evidence type="ECO:0000256" key="6">
    <source>
        <dbReference type="ARBA" id="ARBA00024687"/>
    </source>
</evidence>
<dbReference type="Gene3D" id="1.25.40.1030">
    <property type="match status" value="1"/>
</dbReference>
<feature type="region of interest" description="Disordered" evidence="9">
    <location>
        <begin position="1453"/>
        <end position="1555"/>
    </location>
</feature>
<feature type="compositionally biased region" description="Polar residues" evidence="9">
    <location>
        <begin position="1350"/>
        <end position="1363"/>
    </location>
</feature>
<feature type="domain" description="PpiC" evidence="10">
    <location>
        <begin position="1114"/>
        <end position="1221"/>
    </location>
</feature>
<dbReference type="PANTHER" id="PTHR13402">
    <property type="entry name" value="RGPR-RELATED"/>
    <property type="match status" value="1"/>
</dbReference>
<evidence type="ECO:0000259" key="10">
    <source>
        <dbReference type="PROSITE" id="PS50198"/>
    </source>
</evidence>
<evidence type="ECO:0000256" key="1">
    <source>
        <dbReference type="ARBA" id="ARBA00004397"/>
    </source>
</evidence>
<keyword evidence="8" id="KW-0472">Membrane</keyword>
<feature type="region of interest" description="Disordered" evidence="9">
    <location>
        <begin position="1317"/>
        <end position="1372"/>
    </location>
</feature>
<dbReference type="Pfam" id="PF12932">
    <property type="entry name" value="Sec16"/>
    <property type="match status" value="1"/>
</dbReference>
<keyword evidence="3 8" id="KW-0813">Transport</keyword>
<proteinExistence type="inferred from homology"/>
<dbReference type="InterPro" id="IPR024340">
    <property type="entry name" value="Sec16_CCD"/>
</dbReference>
<feature type="region of interest" description="Disordered" evidence="9">
    <location>
        <begin position="685"/>
        <end position="717"/>
    </location>
</feature>
<feature type="compositionally biased region" description="Pro residues" evidence="9">
    <location>
        <begin position="1583"/>
        <end position="1593"/>
    </location>
</feature>
<dbReference type="GO" id="GO:0015031">
    <property type="term" value="P:protein transport"/>
    <property type="evidence" value="ECO:0007669"/>
    <property type="project" value="UniProtKB-KW"/>
</dbReference>
<feature type="compositionally biased region" description="Low complexity" evidence="9">
    <location>
        <begin position="1594"/>
        <end position="1611"/>
    </location>
</feature>
<keyword evidence="8" id="KW-0653">Protein transport</keyword>
<dbReference type="InterPro" id="IPR000297">
    <property type="entry name" value="PPIase_PpiC"/>
</dbReference>
<feature type="compositionally biased region" description="Pro residues" evidence="9">
    <location>
        <begin position="619"/>
        <end position="631"/>
    </location>
</feature>
<dbReference type="EMBL" id="JARPMG010000005">
    <property type="protein sequence ID" value="KAJ8100785.1"/>
    <property type="molecule type" value="Genomic_DNA"/>
</dbReference>
<evidence type="ECO:0000313" key="12">
    <source>
        <dbReference type="Proteomes" id="UP001217417"/>
    </source>
</evidence>
<gene>
    <name evidence="11" type="ORF">POJ06DRAFT_111592</name>
</gene>
<keyword evidence="8" id="KW-0072">Autophagy</keyword>
<protein>
    <recommendedName>
        <fullName evidence="8">Protein transport protein sec16</fullName>
    </recommendedName>
</protein>
<feature type="region of interest" description="Disordered" evidence="9">
    <location>
        <begin position="193"/>
        <end position="265"/>
    </location>
</feature>
<evidence type="ECO:0000256" key="3">
    <source>
        <dbReference type="ARBA" id="ARBA00022448"/>
    </source>
</evidence>
<keyword evidence="7" id="KW-0413">Isomerase</keyword>
<feature type="region of interest" description="Disordered" evidence="9">
    <location>
        <begin position="1568"/>
        <end position="1689"/>
    </location>
</feature>
<dbReference type="GO" id="GO:0007030">
    <property type="term" value="P:Golgi organization"/>
    <property type="evidence" value="ECO:0007669"/>
    <property type="project" value="TreeGrafter"/>
</dbReference>
<feature type="compositionally biased region" description="Polar residues" evidence="9">
    <location>
        <begin position="1264"/>
        <end position="1274"/>
    </location>
</feature>
<evidence type="ECO:0000256" key="8">
    <source>
        <dbReference type="RuleBase" id="RU364101"/>
    </source>
</evidence>
<feature type="region of interest" description="Disordered" evidence="9">
    <location>
        <begin position="416"/>
        <end position="443"/>
    </location>
</feature>
<dbReference type="GO" id="GO:0070973">
    <property type="term" value="P:protein localization to endoplasmic reticulum exit site"/>
    <property type="evidence" value="ECO:0007669"/>
    <property type="project" value="TreeGrafter"/>
</dbReference>
<comment type="caution">
    <text evidence="11">The sequence shown here is derived from an EMBL/GenBank/DDBJ whole genome shotgun (WGS) entry which is preliminary data.</text>
</comment>
<feature type="compositionally biased region" description="Polar residues" evidence="9">
    <location>
        <begin position="242"/>
        <end position="259"/>
    </location>
</feature>
<feature type="compositionally biased region" description="Low complexity" evidence="9">
    <location>
        <begin position="1631"/>
        <end position="1640"/>
    </location>
</feature>
<dbReference type="PROSITE" id="PS50198">
    <property type="entry name" value="PPIC_PPIASE_2"/>
    <property type="match status" value="1"/>
</dbReference>
<feature type="compositionally biased region" description="Polar residues" evidence="9">
    <location>
        <begin position="656"/>
        <end position="672"/>
    </location>
</feature>
<dbReference type="Pfam" id="PF12931">
    <property type="entry name" value="TPR_Sec16"/>
    <property type="match status" value="1"/>
</dbReference>
<feature type="region of interest" description="Disordered" evidence="9">
    <location>
        <begin position="1250"/>
        <end position="1291"/>
    </location>
</feature>
<evidence type="ECO:0000256" key="5">
    <source>
        <dbReference type="ARBA" id="ARBA00022892"/>
    </source>
</evidence>
<dbReference type="GeneID" id="80879245"/>
<feature type="compositionally biased region" description="Low complexity" evidence="9">
    <location>
        <begin position="1275"/>
        <end position="1288"/>
    </location>
</feature>
<dbReference type="InterPro" id="IPR024298">
    <property type="entry name" value="Sec16_Sec23-bd"/>
</dbReference>
<feature type="compositionally biased region" description="Low complexity" evidence="9">
    <location>
        <begin position="1340"/>
        <end position="1349"/>
    </location>
</feature>
<evidence type="ECO:0000256" key="4">
    <source>
        <dbReference type="ARBA" id="ARBA00022824"/>
    </source>
</evidence>
<evidence type="ECO:0000256" key="2">
    <source>
        <dbReference type="ARBA" id="ARBA00005927"/>
    </source>
</evidence>
<dbReference type="GO" id="GO:0016192">
    <property type="term" value="P:vesicle-mediated transport"/>
    <property type="evidence" value="ECO:0007669"/>
    <property type="project" value="UniProtKB-KW"/>
</dbReference>
<dbReference type="GO" id="GO:0003755">
    <property type="term" value="F:peptidyl-prolyl cis-trans isomerase activity"/>
    <property type="evidence" value="ECO:0007669"/>
    <property type="project" value="UniProtKB-KW"/>
</dbReference>
<dbReference type="CDD" id="cd09233">
    <property type="entry name" value="ACE1-Sec16-like"/>
    <property type="match status" value="1"/>
</dbReference>
<feature type="compositionally biased region" description="Basic and acidic residues" evidence="9">
    <location>
        <begin position="1513"/>
        <end position="1531"/>
    </location>
</feature>
<feature type="region of interest" description="Disordered" evidence="9">
    <location>
        <begin position="1389"/>
        <end position="1425"/>
    </location>
</feature>
<feature type="region of interest" description="Disordered" evidence="9">
    <location>
        <begin position="86"/>
        <end position="106"/>
    </location>
</feature>
<evidence type="ECO:0000256" key="9">
    <source>
        <dbReference type="SAM" id="MobiDB-lite"/>
    </source>
</evidence>
<dbReference type="Proteomes" id="UP001217417">
    <property type="component" value="Unassembled WGS sequence"/>
</dbReference>
<dbReference type="GO" id="GO:0006914">
    <property type="term" value="P:autophagy"/>
    <property type="evidence" value="ECO:0007669"/>
    <property type="project" value="UniProtKB-KW"/>
</dbReference>
<evidence type="ECO:0000256" key="7">
    <source>
        <dbReference type="PROSITE-ProRule" id="PRU00278"/>
    </source>
</evidence>
<comment type="similarity">
    <text evidence="2 8">Belongs to the SEC16 family.</text>
</comment>
<dbReference type="GO" id="GO:0005789">
    <property type="term" value="C:endoplasmic reticulum membrane"/>
    <property type="evidence" value="ECO:0007669"/>
    <property type="project" value="UniProtKB-SubCell"/>
</dbReference>
<sequence>MDAEECLIEKTAVAVSASITPSPVDVEVVQNLVSSENSGPFIAAGGDVNDASRENGVPTQQPDTFAVEVVAEVNHHSPLPTTLVEATKTSSSEQPPKEKDMTIDDSEQTMAVESAAVMSTHEIDVPASGASNEEPFATISERDDLFQSISRPEQSDFFSQLASQQTDMDEISKDVVDKVDYATVKIVEQSEGQLCETDETSVSDNVDVRHTEPSANKSVTGTMEEPTIPFGSATQDDDFFFTSGTSHQREQQAPQTEFSASEPDPSFDFLLDDNDFLSDDEVEDSSAQKQKAVEGTSLSYAPNSFATSLYSYVPPTPPVQPSAPPKPKAFFEDLPAVSNPKIVRRIDQFVHHAVPPNEHILPPPPTDLYDKPPLATPYAALAASGNAYDQPVISSMSGSAPPVNKGYTSQPAADAYAALPPSSSSHTDSPQKSTFARSTASDAYDPPFMPAPFVAPRRASSAYSPHLVLQPKSPQTQFAVPRTVPPSTTYDLTNHAPTPSKYTTVAPTVFHPPRPISPNAPPVVSSFADTDSPLIPKAISAYASPGSAPAARPVTTSYAPHAANAYGVGQPPTAFAFASTEGYALPPPKTATYPSTSPPVGPHMYSNIPPTAQPKSASVPPPVVAAVPPPMALAGKRTSSHALPSRNAYSPPPEQQPSAFTSPIQSDTYSMATPNSHLQSQVLLSSHLASSPPQSYPAPRSVAPSPRLPKSLTPEPHPLMSWSSSGKLVTIFPSKNPNLGYAATNLDFVSSTINVHNAKDVMHGLSTDINMAKFPGPICTVGAKSANKSKKKDVLKWMDEKIQTLEQQIYESLGAEAKIMAEDNLALWKCVRIVLDNDGELDTTATETRKAIRQALTPEQVGSTSPDEMATTTFTSASDIYQRHIRSTSNGSAGGPNIAEPECVDAISRVGKLLLKGDREGAVALALDNRLWAHALLIASTISKEKWKDAAREFIRADVLALNTADACSLAAVYGVFAGCGEEAVDAFLPPGVTLSLVAANALPQQSLPQLTRWRETLTMILLNRSSDDIDAIISLGKLLASYGHTYAAHTCYIFARPRIVLGGTEYFTLLGGDYARHSSSFAKNLDVIILSEIYELAISLGPNAGQNTVFPHLQLFKYQHALILAENGFVSEARKYLEQIGTAIKATSKTSFVYDAAFIQSVRELSQRLSETPAAESRWLGGMLGKPSLGNMWGNFDKKLAQFVAGDDEDPSFTAQGGDISTDGRFRKLAHSPGLSRQQSTTDVAGLYKSTQPLSGLGPSYTPPTTGSVGLYNSRSYGSSPSSARTSLYVPQNDGYGNSIETSGLYAPQVSNPHALIRGQTSSPYTPSPYAPGTDSARSSYTPPTSSYDSLATSYEPQTMSHESVKRSYEPPYSTYGPLAYEPLEISHEPPTTSLASSVVGANDHPSHAQPNSYGYEPPTNSMSIGYELTTVDMQDGEGGEQADVLPANEVTFGSYMPPERNEPSYESQGGVNINPRDDHFDDEDDLGLGNSALRQQRTLVHSGPPGSDNTADDKKDEDNTEEVKEEKAPSKGWFSWLHRGGSNQEDKPKAVRAKLGEGMQFVYDKELKKWVNPNDPDAGKQPPPPPPPPKSKAPTPASTASSTATSTPSPARPPVSAPTTPMTAPFGAPPSNSAGPTSGTPPPSLSASSTRGAPITGMPSLTGLPEPPVGATRRGKKRPQYIPPPTF</sequence>
<dbReference type="PANTHER" id="PTHR13402:SF6">
    <property type="entry name" value="SECRETORY 16, ISOFORM I"/>
    <property type="match status" value="1"/>
</dbReference>
<name>A0AAD7QSZ4_9ASCO</name>
<reference evidence="11" key="1">
    <citation type="submission" date="2023-03" db="EMBL/GenBank/DDBJ databases">
        <title>Near-Complete genome sequence of Lipomyces tetrasporous NRRL Y-64009, an oleaginous yeast capable of growing on lignocellulosic hydrolysates.</title>
        <authorList>
            <consortium name="Lawrence Berkeley National Laboratory"/>
            <person name="Jagtap S.S."/>
            <person name="Liu J.-J."/>
            <person name="Walukiewicz H.E."/>
            <person name="Pangilinan J."/>
            <person name="Lipzen A."/>
            <person name="Ahrendt S."/>
            <person name="Koriabine M."/>
            <person name="Cobaugh K."/>
            <person name="Salamov A."/>
            <person name="Yoshinaga Y."/>
            <person name="Ng V."/>
            <person name="Daum C."/>
            <person name="Grigoriev I.V."/>
            <person name="Slininger P.J."/>
            <person name="Dien B.S."/>
            <person name="Jin Y.-S."/>
            <person name="Rao C.V."/>
        </authorList>
    </citation>
    <scope>NUCLEOTIDE SEQUENCE</scope>
    <source>
        <strain evidence="11">NRRL Y-64009</strain>
    </source>
</reference>
<organism evidence="11 12">
    <name type="scientific">Lipomyces tetrasporus</name>
    <dbReference type="NCBI Taxonomy" id="54092"/>
    <lineage>
        <taxon>Eukaryota</taxon>
        <taxon>Fungi</taxon>
        <taxon>Dikarya</taxon>
        <taxon>Ascomycota</taxon>
        <taxon>Saccharomycotina</taxon>
        <taxon>Lipomycetes</taxon>
        <taxon>Lipomycetales</taxon>
        <taxon>Lipomycetaceae</taxon>
        <taxon>Lipomyces</taxon>
    </lineage>
</organism>
<comment type="function">
    <text evidence="6 8">Involved in the initiation of assembly of the COPII coat required for the formation of transport vesicles from the endoplasmic reticulum (ER) and the selection of cargo molecules. Also involved in autophagy.</text>
</comment>
<dbReference type="GO" id="GO:0070971">
    <property type="term" value="C:endoplasmic reticulum exit site"/>
    <property type="evidence" value="ECO:0007669"/>
    <property type="project" value="TreeGrafter"/>
</dbReference>
<feature type="region of interest" description="Disordered" evidence="9">
    <location>
        <begin position="121"/>
        <end position="145"/>
    </location>
</feature>
<feature type="compositionally biased region" description="Polar residues" evidence="9">
    <location>
        <begin position="421"/>
        <end position="441"/>
    </location>
</feature>
<dbReference type="GO" id="GO:0012507">
    <property type="term" value="C:ER to Golgi transport vesicle membrane"/>
    <property type="evidence" value="ECO:0007669"/>
    <property type="project" value="TreeGrafter"/>
</dbReference>
<evidence type="ECO:0000313" key="11">
    <source>
        <dbReference type="EMBL" id="KAJ8100785.1"/>
    </source>
</evidence>
<keyword evidence="5 8" id="KW-0931">ER-Golgi transport</keyword>
<feature type="region of interest" description="Disordered" evidence="9">
    <location>
        <begin position="37"/>
        <end position="59"/>
    </location>
</feature>
<feature type="region of interest" description="Disordered" evidence="9">
    <location>
        <begin position="588"/>
        <end position="672"/>
    </location>
</feature>